<dbReference type="Ensembl" id="ENSCMIT00000001153.1">
    <property type="protein sequence ID" value="ENSCMIP00000001098.1"/>
    <property type="gene ID" value="ENSCMIG00000000561.1"/>
</dbReference>
<dbReference type="GO" id="GO:0042721">
    <property type="term" value="C:TIM22 mitochondrial import inner membrane insertion complex"/>
    <property type="evidence" value="ECO:0007669"/>
    <property type="project" value="InterPro"/>
</dbReference>
<accession>A0A4W3GCU8</accession>
<evidence type="ECO:0000256" key="1">
    <source>
        <dbReference type="SAM" id="SignalP"/>
    </source>
</evidence>
<protein>
    <submittedName>
        <fullName evidence="2">Coactivator-associated arginine methyltransferase 1</fullName>
    </submittedName>
</protein>
<keyword evidence="3" id="KW-1185">Reference proteome</keyword>
<dbReference type="Proteomes" id="UP000314986">
    <property type="component" value="Unassembled WGS sequence"/>
</dbReference>
<dbReference type="GO" id="GO:0045039">
    <property type="term" value="P:protein insertion into mitochondrial inner membrane"/>
    <property type="evidence" value="ECO:0007669"/>
    <property type="project" value="TreeGrafter"/>
</dbReference>
<proteinExistence type="predicted"/>
<dbReference type="InterPro" id="IPR019322">
    <property type="entry name" value="TIMM29"/>
</dbReference>
<feature type="chain" id="PRO_5021213328" evidence="1">
    <location>
        <begin position="19"/>
        <end position="251"/>
    </location>
</feature>
<reference evidence="3" key="3">
    <citation type="journal article" date="2014" name="Nature">
        <title>Elephant shark genome provides unique insights into gnathostome evolution.</title>
        <authorList>
            <consortium name="International Elephant Shark Genome Sequencing Consortium"/>
            <person name="Venkatesh B."/>
            <person name="Lee A.P."/>
            <person name="Ravi V."/>
            <person name="Maurya A.K."/>
            <person name="Lian M.M."/>
            <person name="Swann J.B."/>
            <person name="Ohta Y."/>
            <person name="Flajnik M.F."/>
            <person name="Sutoh Y."/>
            <person name="Kasahara M."/>
            <person name="Hoon S."/>
            <person name="Gangu V."/>
            <person name="Roy S.W."/>
            <person name="Irimia M."/>
            <person name="Korzh V."/>
            <person name="Kondrychyn I."/>
            <person name="Lim Z.W."/>
            <person name="Tay B.H."/>
            <person name="Tohari S."/>
            <person name="Kong K.W."/>
            <person name="Ho S."/>
            <person name="Lorente-Galdos B."/>
            <person name="Quilez J."/>
            <person name="Marques-Bonet T."/>
            <person name="Raney B.J."/>
            <person name="Ingham P.W."/>
            <person name="Tay A."/>
            <person name="Hillier L.W."/>
            <person name="Minx P."/>
            <person name="Boehm T."/>
            <person name="Wilson R.K."/>
            <person name="Brenner S."/>
            <person name="Warren W.C."/>
        </authorList>
    </citation>
    <scope>NUCLEOTIDE SEQUENCE [LARGE SCALE GENOMIC DNA]</scope>
</reference>
<organism evidence="2 3">
    <name type="scientific">Callorhinchus milii</name>
    <name type="common">Ghost shark</name>
    <dbReference type="NCBI Taxonomy" id="7868"/>
    <lineage>
        <taxon>Eukaryota</taxon>
        <taxon>Metazoa</taxon>
        <taxon>Chordata</taxon>
        <taxon>Craniata</taxon>
        <taxon>Vertebrata</taxon>
        <taxon>Chondrichthyes</taxon>
        <taxon>Holocephali</taxon>
        <taxon>Chimaeriformes</taxon>
        <taxon>Callorhinchidae</taxon>
        <taxon>Callorhinchus</taxon>
    </lineage>
</organism>
<keyword evidence="1" id="KW-0732">Signal</keyword>
<evidence type="ECO:0000313" key="2">
    <source>
        <dbReference type="Ensembl" id="ENSCMIP00000001098.1"/>
    </source>
</evidence>
<sequence>RVLSLSLLSLVSNDFCHWAVCVRLCFSSPGVPTAYDLSGVIGAGSAVSHNNLIPLGSWTESLLRDYKDACKDIVIGAKERPVRAAFYAALLTGAGVCGHYNPCEKSFRAALLDASNQLVVLSPWVRNGRSDKHVQRVVKLQNEGRLEHQSLLVFSLMYSSPYDCETSSYNAQCEHLVPRWVDFPERVLDVGFFGKWWILSSRMTDWDINEDEFSHLPPELREISPQNLNSTENERLFELKFQPVILEEEEG</sequence>
<dbReference type="Pfam" id="PF10171">
    <property type="entry name" value="Tim29"/>
    <property type="match status" value="1"/>
</dbReference>
<dbReference type="PANTHER" id="PTHR21435">
    <property type="entry name" value="MITOCHONDRIAL IMPORT INNER MEMBRANE TRANSLOCASE SUBUNIT TIM29"/>
    <property type="match status" value="1"/>
</dbReference>
<name>A0A4W3GCU8_CALMI</name>
<dbReference type="GeneTree" id="ENSGT00940000160377"/>
<gene>
    <name evidence="2" type="primary">timm29</name>
</gene>
<reference evidence="2" key="5">
    <citation type="submission" date="2025-09" db="UniProtKB">
        <authorList>
            <consortium name="Ensembl"/>
        </authorList>
    </citation>
    <scope>IDENTIFICATION</scope>
</reference>
<dbReference type="PANTHER" id="PTHR21435:SF1">
    <property type="entry name" value="MITOCHONDRIAL IMPORT INNER MEMBRANE TRANSLOCASE SUBUNIT TIM29"/>
    <property type="match status" value="1"/>
</dbReference>
<reference evidence="3" key="1">
    <citation type="journal article" date="2006" name="Science">
        <title>Ancient noncoding elements conserved in the human genome.</title>
        <authorList>
            <person name="Venkatesh B."/>
            <person name="Kirkness E.F."/>
            <person name="Loh Y.H."/>
            <person name="Halpern A.L."/>
            <person name="Lee A.P."/>
            <person name="Johnson J."/>
            <person name="Dandona N."/>
            <person name="Viswanathan L.D."/>
            <person name="Tay A."/>
            <person name="Venter J.C."/>
            <person name="Strausberg R.L."/>
            <person name="Brenner S."/>
        </authorList>
    </citation>
    <scope>NUCLEOTIDE SEQUENCE [LARGE SCALE GENOMIC DNA]</scope>
</reference>
<evidence type="ECO:0000313" key="3">
    <source>
        <dbReference type="Proteomes" id="UP000314986"/>
    </source>
</evidence>
<reference evidence="2" key="4">
    <citation type="submission" date="2025-08" db="UniProtKB">
        <authorList>
            <consortium name="Ensembl"/>
        </authorList>
    </citation>
    <scope>IDENTIFICATION</scope>
</reference>
<feature type="signal peptide" evidence="1">
    <location>
        <begin position="1"/>
        <end position="18"/>
    </location>
</feature>
<dbReference type="AlphaFoldDB" id="A0A4W3GCU8"/>
<reference evidence="3" key="2">
    <citation type="journal article" date="2007" name="PLoS Biol.">
        <title>Survey sequencing and comparative analysis of the elephant shark (Callorhinchus milii) genome.</title>
        <authorList>
            <person name="Venkatesh B."/>
            <person name="Kirkness E.F."/>
            <person name="Loh Y.H."/>
            <person name="Halpern A.L."/>
            <person name="Lee A.P."/>
            <person name="Johnson J."/>
            <person name="Dandona N."/>
            <person name="Viswanathan L.D."/>
            <person name="Tay A."/>
            <person name="Venter J.C."/>
            <person name="Strausberg R.L."/>
            <person name="Brenner S."/>
        </authorList>
    </citation>
    <scope>NUCLEOTIDE SEQUENCE [LARGE SCALE GENOMIC DNA]</scope>
</reference>